<gene>
    <name evidence="2" type="ORF">DFW101_1790</name>
</gene>
<proteinExistence type="predicted"/>
<dbReference type="HOGENOM" id="CLU_2141902_0_0_7"/>
<protein>
    <submittedName>
        <fullName evidence="2">Uncharacterized protein</fullName>
    </submittedName>
</protein>
<keyword evidence="3" id="KW-1185">Reference proteome</keyword>
<dbReference type="AlphaFoldDB" id="G7Q975"/>
<dbReference type="EMBL" id="CM001368">
    <property type="protein sequence ID" value="EHJ47797.1"/>
    <property type="molecule type" value="Genomic_DNA"/>
</dbReference>
<dbReference type="STRING" id="694327.DFW101_1790"/>
<sequence length="112" mass="12381">MRIIGWLLLALFTSAPALAAGIVVTPEMRRAMEEKMLRECLQKEGEFLKKGYTRTQTHAICRCATQQTAALLNSRTVSHILTNGTMPADMQRKVSSATAGCIRTVTRTMPVK</sequence>
<dbReference type="Proteomes" id="UP000004662">
    <property type="component" value="Chromosome"/>
</dbReference>
<accession>G7Q975</accession>
<dbReference type="OrthoDB" id="5458935at2"/>
<name>G7Q975_9BACT</name>
<evidence type="ECO:0000313" key="3">
    <source>
        <dbReference type="Proteomes" id="UP000004662"/>
    </source>
</evidence>
<dbReference type="RefSeq" id="WP_009181189.1">
    <property type="nucleotide sequence ID" value="NZ_CM001368.1"/>
</dbReference>
<reference evidence="3" key="1">
    <citation type="journal article" date="2015" name="Genome Announc.">
        <title>High-Quality Draft Genome Sequence of Desulfovibrio carbinoliphilus FW-101-2B, an Organic Acid-Oxidizing Sulfate-Reducing Bacterium Isolated from Uranium(VI)-Contaminated Groundwater.</title>
        <authorList>
            <person name="Ramsay B.D."/>
            <person name="Hwang C."/>
            <person name="Woo H.L."/>
            <person name="Carroll S.L."/>
            <person name="Lucas S."/>
            <person name="Han J."/>
            <person name="Lapidus A.L."/>
            <person name="Cheng J.F."/>
            <person name="Goodwin L.A."/>
            <person name="Pitluck S."/>
            <person name="Peters L."/>
            <person name="Chertkov O."/>
            <person name="Held B."/>
            <person name="Detter J.C."/>
            <person name="Han C.S."/>
            <person name="Tapia R."/>
            <person name="Land M.L."/>
            <person name="Hauser L.J."/>
            <person name="Kyrpides N.C."/>
            <person name="Ivanova N.N."/>
            <person name="Mikhailova N."/>
            <person name="Pagani I."/>
            <person name="Woyke T."/>
            <person name="Arkin A.P."/>
            <person name="Dehal P."/>
            <person name="Chivian D."/>
            <person name="Criddle C.S."/>
            <person name="Wu W."/>
            <person name="Chakraborty R."/>
            <person name="Hazen T.C."/>
            <person name="Fields M.W."/>
        </authorList>
    </citation>
    <scope>NUCLEOTIDE SEQUENCE [LARGE SCALE GENOMIC DNA]</scope>
    <source>
        <strain evidence="3">FW-101-2B</strain>
    </source>
</reference>
<evidence type="ECO:0000256" key="1">
    <source>
        <dbReference type="SAM" id="SignalP"/>
    </source>
</evidence>
<feature type="signal peptide" evidence="1">
    <location>
        <begin position="1"/>
        <end position="19"/>
    </location>
</feature>
<feature type="chain" id="PRO_5003503532" evidence="1">
    <location>
        <begin position="20"/>
        <end position="112"/>
    </location>
</feature>
<organism evidence="2 3">
    <name type="scientific">Solidesulfovibrio carbinoliphilus subsp. oakridgensis</name>
    <dbReference type="NCBI Taxonomy" id="694327"/>
    <lineage>
        <taxon>Bacteria</taxon>
        <taxon>Pseudomonadati</taxon>
        <taxon>Thermodesulfobacteriota</taxon>
        <taxon>Desulfovibrionia</taxon>
        <taxon>Desulfovibrionales</taxon>
        <taxon>Desulfovibrionaceae</taxon>
        <taxon>Solidesulfovibrio</taxon>
    </lineage>
</organism>
<dbReference type="eggNOG" id="ENOG5032QGA">
    <property type="taxonomic scope" value="Bacteria"/>
</dbReference>
<evidence type="ECO:0000313" key="2">
    <source>
        <dbReference type="EMBL" id="EHJ47797.1"/>
    </source>
</evidence>
<keyword evidence="1" id="KW-0732">Signal</keyword>